<evidence type="ECO:0000256" key="1">
    <source>
        <dbReference type="SAM" id="MobiDB-lite"/>
    </source>
</evidence>
<name>A0ABD6A3Y1_9EURY</name>
<dbReference type="EMBL" id="JBHTAT010000004">
    <property type="protein sequence ID" value="MFC7257058.1"/>
    <property type="molecule type" value="Genomic_DNA"/>
</dbReference>
<dbReference type="Proteomes" id="UP001596434">
    <property type="component" value="Unassembled WGS sequence"/>
</dbReference>
<accession>A0ABD6A3Y1</accession>
<reference evidence="4" key="2">
    <citation type="journal article" date="2019" name="Int. J. Syst. Evol. Microbiol.">
        <title>The Global Catalogue of Microorganisms (GCM) 10K type strain sequencing project: providing services to taxonomists for standard genome sequencing and annotation.</title>
        <authorList>
            <consortium name="The Broad Institute Genomics Platform"/>
            <consortium name="The Broad Institute Genome Sequencing Center for Infectious Disease"/>
            <person name="Wu L."/>
            <person name="Ma J."/>
        </authorList>
    </citation>
    <scope>NUCLEOTIDE SEQUENCE [LARGE SCALE GENOMIC DNA]</scope>
    <source>
        <strain evidence="4">GX21</strain>
    </source>
</reference>
<feature type="compositionally biased region" description="Acidic residues" evidence="1">
    <location>
        <begin position="38"/>
        <end position="47"/>
    </location>
</feature>
<organism evidence="2 4">
    <name type="scientific">Haloplanus litoreus</name>
    <dbReference type="NCBI Taxonomy" id="767515"/>
    <lineage>
        <taxon>Archaea</taxon>
        <taxon>Methanobacteriati</taxon>
        <taxon>Methanobacteriota</taxon>
        <taxon>Stenosarchaea group</taxon>
        <taxon>Halobacteria</taxon>
        <taxon>Halobacteriales</taxon>
        <taxon>Haloferacaceae</taxon>
        <taxon>Haloplanus</taxon>
    </lineage>
</organism>
<comment type="caution">
    <text evidence="2">The sequence shown here is derived from an EMBL/GenBank/DDBJ whole genome shotgun (WGS) entry which is preliminary data.</text>
</comment>
<dbReference type="AlphaFoldDB" id="A0ABD6A3Y1"/>
<feature type="region of interest" description="Disordered" evidence="1">
    <location>
        <begin position="1"/>
        <end position="47"/>
    </location>
</feature>
<dbReference type="RefSeq" id="WP_340696275.1">
    <property type="nucleotide sequence ID" value="NZ_JBHTAT010000004.1"/>
</dbReference>
<evidence type="ECO:0000313" key="3">
    <source>
        <dbReference type="EMBL" id="MFC7257225.1"/>
    </source>
</evidence>
<gene>
    <name evidence="2" type="ORF">ACFQKE_17510</name>
    <name evidence="3" type="ORF">ACFQKE_18365</name>
</gene>
<sequence length="154" mass="17470">MTKKGGGAPTERYDEEPWQPPGAEEPLQRSLDLALQREDDDGDEEEPEFIYGDIVHDDEADEPIALVVVNVPGLEADEWEFGDGDTLADKIPKYPDDDFVVVVVPLDVLEDYLPNWDEREVPIDIEQLVEDKIPFAPFPSLQLVRVEDSHLRDD</sequence>
<dbReference type="GeneID" id="96955521"/>
<reference evidence="2" key="3">
    <citation type="submission" date="2024-09" db="EMBL/GenBank/DDBJ databases">
        <authorList>
            <person name="Sun Q."/>
        </authorList>
    </citation>
    <scope>NUCLEOTIDE SEQUENCE</scope>
    <source>
        <strain evidence="2">CGMCC 4.163</strain>
    </source>
</reference>
<evidence type="ECO:0000313" key="4">
    <source>
        <dbReference type="Proteomes" id="UP001596434"/>
    </source>
</evidence>
<dbReference type="EMBL" id="JBHTAT010000004">
    <property type="protein sequence ID" value="MFC7257225.1"/>
    <property type="molecule type" value="Genomic_DNA"/>
</dbReference>
<evidence type="ECO:0000313" key="2">
    <source>
        <dbReference type="EMBL" id="MFC7257058.1"/>
    </source>
</evidence>
<protein>
    <submittedName>
        <fullName evidence="2">Uncharacterized protein</fullName>
    </submittedName>
</protein>
<proteinExistence type="predicted"/>
<keyword evidence="4" id="KW-1185">Reference proteome</keyword>
<reference evidence="2" key="1">
    <citation type="journal article" date="2014" name="Int. J. Syst. Evol. Microbiol.">
        <title>Complete genome sequence of Corynebacterium casei LMG S-19264T (=DSM 44701T), isolated from a smear-ripened cheese.</title>
        <authorList>
            <consortium name="US DOE Joint Genome Institute (JGI-PGF)"/>
            <person name="Walter F."/>
            <person name="Albersmeier A."/>
            <person name="Kalinowski J."/>
            <person name="Ruckert C."/>
        </authorList>
    </citation>
    <scope>NUCLEOTIDE SEQUENCE [LARGE SCALE GENOMIC DNA]</scope>
    <source>
        <strain evidence="2">CGMCC 4.163</strain>
    </source>
</reference>